<gene>
    <name evidence="6" type="ORF">AA15669_1603</name>
</gene>
<dbReference type="Gene3D" id="3.40.50.2300">
    <property type="match status" value="1"/>
</dbReference>
<reference evidence="6" key="1">
    <citation type="submission" date="2013-04" db="EMBL/GenBank/DDBJ databases">
        <title>The genome sequencing project of 58 acetic acid bacteria.</title>
        <authorList>
            <person name="Okamoto-Kainuma A."/>
            <person name="Ishikawa M."/>
            <person name="Umino S."/>
            <person name="Koizumi Y."/>
            <person name="Shiwa Y."/>
            <person name="Yoshikawa H."/>
            <person name="Matsutani M."/>
            <person name="Matsushita K."/>
        </authorList>
    </citation>
    <scope>NUCLEOTIDE SEQUENCE</scope>
    <source>
        <strain evidence="6">DSM 15669</strain>
    </source>
</reference>
<accession>A0ABQ0P0K8</accession>
<evidence type="ECO:0000256" key="1">
    <source>
        <dbReference type="ARBA" id="ARBA00011063"/>
    </source>
</evidence>
<dbReference type="SMART" id="SM00226">
    <property type="entry name" value="LMWPc"/>
    <property type="match status" value="1"/>
</dbReference>
<evidence type="ECO:0000256" key="2">
    <source>
        <dbReference type="ARBA" id="ARBA00013064"/>
    </source>
</evidence>
<evidence type="ECO:0000256" key="3">
    <source>
        <dbReference type="ARBA" id="ARBA00022801"/>
    </source>
</evidence>
<dbReference type="PRINTS" id="PR00719">
    <property type="entry name" value="LMWPTPASE"/>
</dbReference>
<evidence type="ECO:0000313" key="6">
    <source>
        <dbReference type="EMBL" id="GBQ07959.1"/>
    </source>
</evidence>
<dbReference type="SUPFAM" id="SSF52788">
    <property type="entry name" value="Phosphotyrosine protein phosphatases I"/>
    <property type="match status" value="1"/>
</dbReference>
<dbReference type="InterPro" id="IPR023485">
    <property type="entry name" value="Ptyr_pPase"/>
</dbReference>
<dbReference type="InterPro" id="IPR036196">
    <property type="entry name" value="Ptyr_pPase_sf"/>
</dbReference>
<dbReference type="Proteomes" id="UP001062901">
    <property type="component" value="Unassembled WGS sequence"/>
</dbReference>
<evidence type="ECO:0000259" key="5">
    <source>
        <dbReference type="SMART" id="SM00226"/>
    </source>
</evidence>
<dbReference type="EMBL" id="BAQD01000054">
    <property type="protein sequence ID" value="GBQ07959.1"/>
    <property type="molecule type" value="Genomic_DNA"/>
</dbReference>
<protein>
    <recommendedName>
        <fullName evidence="2">protein-tyrosine-phosphatase</fullName>
        <ecNumber evidence="2">3.1.3.48</ecNumber>
    </recommendedName>
</protein>
<organism evidence="6 7">
    <name type="scientific">Saccharibacter floricola DSM 15669</name>
    <dbReference type="NCBI Taxonomy" id="1123227"/>
    <lineage>
        <taxon>Bacteria</taxon>
        <taxon>Pseudomonadati</taxon>
        <taxon>Pseudomonadota</taxon>
        <taxon>Alphaproteobacteria</taxon>
        <taxon>Acetobacterales</taxon>
        <taxon>Acetobacteraceae</taxon>
        <taxon>Saccharibacter</taxon>
    </lineage>
</organism>
<comment type="similarity">
    <text evidence="1">Belongs to the low molecular weight phosphotyrosine protein phosphatase family.</text>
</comment>
<proteinExistence type="inferred from homology"/>
<feature type="domain" description="Phosphotyrosine protein phosphatase I" evidence="5">
    <location>
        <begin position="1"/>
        <end position="128"/>
    </location>
</feature>
<dbReference type="Pfam" id="PF01451">
    <property type="entry name" value="LMWPc"/>
    <property type="match status" value="1"/>
</dbReference>
<dbReference type="EC" id="3.1.3.48" evidence="2"/>
<evidence type="ECO:0000256" key="4">
    <source>
        <dbReference type="ARBA" id="ARBA00022912"/>
    </source>
</evidence>
<dbReference type="CDD" id="cd16343">
    <property type="entry name" value="LMWPTP"/>
    <property type="match status" value="1"/>
</dbReference>
<dbReference type="PANTHER" id="PTHR11717:SF7">
    <property type="entry name" value="LOW MOLECULAR WEIGHT PHOSPHOTYROSINE PROTEIN PHOSPHATASE"/>
    <property type="match status" value="1"/>
</dbReference>
<comment type="caution">
    <text evidence="6">The sequence shown here is derived from an EMBL/GenBank/DDBJ whole genome shotgun (WGS) entry which is preliminary data.</text>
</comment>
<keyword evidence="3" id="KW-0378">Hydrolase</keyword>
<name>A0ABQ0P0K8_9PROT</name>
<dbReference type="InterPro" id="IPR050438">
    <property type="entry name" value="LMW_PTPase"/>
</dbReference>
<sequence length="139" mass="15383">MRREAEKRGLTLDIDSAGTGDWHIGDLPDPRARSTAKRHGLNASILRARQVTKTDFDRFTHIIALDRSHLKALNRMKPSHSTANVFMLMDAVPGREGNDVIDPYYGTAEGFETTWHDVEAGCKALATRVLDPLSPSTKG</sequence>
<dbReference type="InterPro" id="IPR017867">
    <property type="entry name" value="Tyr_phospatase_low_mol_wt"/>
</dbReference>
<evidence type="ECO:0000313" key="7">
    <source>
        <dbReference type="Proteomes" id="UP001062901"/>
    </source>
</evidence>
<keyword evidence="4" id="KW-0904">Protein phosphatase</keyword>
<keyword evidence="7" id="KW-1185">Reference proteome</keyword>
<dbReference type="PANTHER" id="PTHR11717">
    <property type="entry name" value="LOW MOLECULAR WEIGHT PROTEIN TYROSINE PHOSPHATASE"/>
    <property type="match status" value="1"/>
</dbReference>